<dbReference type="InterPro" id="IPR016181">
    <property type="entry name" value="Acyl_CoA_acyltransferase"/>
</dbReference>
<feature type="domain" description="N-acetyltransferase" evidence="3">
    <location>
        <begin position="1"/>
        <end position="146"/>
    </location>
</feature>
<evidence type="ECO:0000313" key="4">
    <source>
        <dbReference type="EMBL" id="MCL6421932.1"/>
    </source>
</evidence>
<dbReference type="InterPro" id="IPR000182">
    <property type="entry name" value="GNAT_dom"/>
</dbReference>
<dbReference type="SUPFAM" id="SSF55729">
    <property type="entry name" value="Acyl-CoA N-acyltransferases (Nat)"/>
    <property type="match status" value="1"/>
</dbReference>
<dbReference type="Pfam" id="PF13508">
    <property type="entry name" value="Acetyltransf_7"/>
    <property type="match status" value="1"/>
</dbReference>
<reference evidence="4" key="1">
    <citation type="submission" date="2022-02" db="EMBL/GenBank/DDBJ databases">
        <authorList>
            <person name="Lee M."/>
            <person name="Kim S.-J."/>
            <person name="Jung M.-Y."/>
        </authorList>
    </citation>
    <scope>NUCLEOTIDE SEQUENCE</scope>
    <source>
        <strain evidence="4">JHP9</strain>
    </source>
</reference>
<dbReference type="PANTHER" id="PTHR43877">
    <property type="entry name" value="AMINOALKYLPHOSPHONATE N-ACETYLTRANSFERASE-RELATED-RELATED"/>
    <property type="match status" value="1"/>
</dbReference>
<proteinExistence type="predicted"/>
<name>A0ABT0QW96_9MICO</name>
<keyword evidence="5" id="KW-1185">Reference proteome</keyword>
<comment type="caution">
    <text evidence="4">The sequence shown here is derived from an EMBL/GenBank/DDBJ whole genome shotgun (WGS) entry which is preliminary data.</text>
</comment>
<evidence type="ECO:0000313" key="5">
    <source>
        <dbReference type="Proteomes" id="UP001203761"/>
    </source>
</evidence>
<evidence type="ECO:0000259" key="3">
    <source>
        <dbReference type="PROSITE" id="PS51186"/>
    </source>
</evidence>
<gene>
    <name evidence="4" type="ORF">Bequi_00780</name>
</gene>
<organism evidence="4 5">
    <name type="scientific">Brachybacterium equifaecis</name>
    <dbReference type="NCBI Taxonomy" id="2910770"/>
    <lineage>
        <taxon>Bacteria</taxon>
        <taxon>Bacillati</taxon>
        <taxon>Actinomycetota</taxon>
        <taxon>Actinomycetes</taxon>
        <taxon>Micrococcales</taxon>
        <taxon>Dermabacteraceae</taxon>
        <taxon>Brachybacterium</taxon>
    </lineage>
</organism>
<accession>A0ABT0QW96</accession>
<dbReference type="CDD" id="cd04301">
    <property type="entry name" value="NAT_SF"/>
    <property type="match status" value="1"/>
</dbReference>
<dbReference type="PANTHER" id="PTHR43877:SF1">
    <property type="entry name" value="ACETYLTRANSFERASE"/>
    <property type="match status" value="1"/>
</dbReference>
<dbReference type="Gene3D" id="3.40.630.30">
    <property type="match status" value="1"/>
</dbReference>
<sequence length="166" mass="18205">MNIRLAEMGDVQALPAIEAAAGEAFREIGMADVADDPLPDTDDLARHVGEGRIWVAETAGEVAGYALAVLRDGQAHLEQVSVHPDHARTRVGAQLIGAVRTWTLERRDEQLRLTTFTDVPWNAPYYSRLGFRPLPDAELGPELTAEIGEERRPFSAPRTAMGLRLP</sequence>
<evidence type="ECO:0000256" key="2">
    <source>
        <dbReference type="ARBA" id="ARBA00023315"/>
    </source>
</evidence>
<evidence type="ECO:0000256" key="1">
    <source>
        <dbReference type="ARBA" id="ARBA00022679"/>
    </source>
</evidence>
<dbReference type="RefSeq" id="WP_249736084.1">
    <property type="nucleotide sequence ID" value="NZ_JAKNCJ010000001.1"/>
</dbReference>
<protein>
    <submittedName>
        <fullName evidence="4">GNAT family N-acetyltransferase</fullName>
    </submittedName>
</protein>
<dbReference type="EMBL" id="JAKNCJ010000001">
    <property type="protein sequence ID" value="MCL6421932.1"/>
    <property type="molecule type" value="Genomic_DNA"/>
</dbReference>
<keyword evidence="1" id="KW-0808">Transferase</keyword>
<dbReference type="PROSITE" id="PS51186">
    <property type="entry name" value="GNAT"/>
    <property type="match status" value="1"/>
</dbReference>
<keyword evidence="2" id="KW-0012">Acyltransferase</keyword>
<dbReference type="InterPro" id="IPR050832">
    <property type="entry name" value="Bact_Acetyltransf"/>
</dbReference>
<dbReference type="Proteomes" id="UP001203761">
    <property type="component" value="Unassembled WGS sequence"/>
</dbReference>